<keyword evidence="5" id="KW-1185">Reference proteome</keyword>
<dbReference type="InterPro" id="IPR038528">
    <property type="entry name" value="TEL2_C_sf"/>
</dbReference>
<evidence type="ECO:0000259" key="3">
    <source>
        <dbReference type="Pfam" id="PF10193"/>
    </source>
</evidence>
<dbReference type="PANTHER" id="PTHR15830">
    <property type="entry name" value="TELOMERE LENGTH REGULATION PROTEIN TEL2 FAMILY MEMBER"/>
    <property type="match status" value="1"/>
</dbReference>
<dbReference type="EMBL" id="VXIV02000390">
    <property type="protein sequence ID" value="KAF6038618.1"/>
    <property type="molecule type" value="Genomic_DNA"/>
</dbReference>
<proteinExistence type="inferred from homology"/>
<name>A0A7J7KLD6_BUGNE</name>
<evidence type="ECO:0000313" key="4">
    <source>
        <dbReference type="EMBL" id="KAF6038618.1"/>
    </source>
</evidence>
<dbReference type="GO" id="GO:0005829">
    <property type="term" value="C:cytosol"/>
    <property type="evidence" value="ECO:0007669"/>
    <property type="project" value="TreeGrafter"/>
</dbReference>
<comment type="similarity">
    <text evidence="1">Belongs to the TEL2 family.</text>
</comment>
<dbReference type="Gene3D" id="1.25.40.720">
    <property type="entry name" value="Telomere length regulation protein 2, C-terminal domain"/>
    <property type="match status" value="2"/>
</dbReference>
<accession>A0A7J7KLD6</accession>
<organism evidence="4 5">
    <name type="scientific">Bugula neritina</name>
    <name type="common">Brown bryozoan</name>
    <name type="synonym">Sertularia neritina</name>
    <dbReference type="NCBI Taxonomy" id="10212"/>
    <lineage>
        <taxon>Eukaryota</taxon>
        <taxon>Metazoa</taxon>
        <taxon>Spiralia</taxon>
        <taxon>Lophotrochozoa</taxon>
        <taxon>Bryozoa</taxon>
        <taxon>Gymnolaemata</taxon>
        <taxon>Cheilostomatida</taxon>
        <taxon>Flustrina</taxon>
        <taxon>Buguloidea</taxon>
        <taxon>Bugulidae</taxon>
        <taxon>Bugula</taxon>
    </lineage>
</organism>
<gene>
    <name evidence="4" type="ORF">EB796_003064</name>
</gene>
<dbReference type="GO" id="GO:0051083">
    <property type="term" value="P:'de novo' cotranslational protein folding"/>
    <property type="evidence" value="ECO:0007669"/>
    <property type="project" value="TreeGrafter"/>
</dbReference>
<sequence length="449" mass="50071">MPLFKDLMSGLQNHLSNSDSSIGHIGMAVAQILSAKLNPQLEKKLEFDYDDNQIYRELVSLETCPTLPDSSAYEKQSKNILGDSPEDASGTSEPVLGKTQYGEDLDSDDDLEPLGEFEDKARPTEQPASYLGECMQGLMSADNPEKVESCLKVAPTLIRRSRVMTEEVSVEFAKVLLHMESSVVIENFVLLHHESLVSLLVVSPVPVAQYLCKEFSARNYNVRQRLDMLDALAASAVQLADPKAEHKQKPSNLVEEMTTLNVGDEPSEPNWREIVDRRIEAKTRRFASASHTADTSVANRFSAVAGHFFFPLLLAVRNGEREYNPFNADTILLVQYFYTLGKIVASAQNCLLAPRMASELLQVVWAFRFAFVFRCYKELAVQKAVVFCITMAIMVTPVQDLLRNASLTEAHQYLLALAGTSPNPELQEMATKVLSYLQHQVQIGMKSKT</sequence>
<dbReference type="Pfam" id="PF10193">
    <property type="entry name" value="Telomere_reg-2"/>
    <property type="match status" value="1"/>
</dbReference>
<dbReference type="PANTHER" id="PTHR15830:SF10">
    <property type="entry name" value="TELOMERE LENGTH REGULATION PROTEIN TEL2 HOMOLOG"/>
    <property type="match status" value="1"/>
</dbReference>
<dbReference type="AlphaFoldDB" id="A0A7J7KLD6"/>
<feature type="domain" description="Telomere length regulation protein conserved" evidence="3">
    <location>
        <begin position="129"/>
        <end position="236"/>
    </location>
</feature>
<comment type="caution">
    <text evidence="4">The sequence shown here is derived from an EMBL/GenBank/DDBJ whole genome shotgun (WGS) entry which is preliminary data.</text>
</comment>
<feature type="compositionally biased region" description="Acidic residues" evidence="2">
    <location>
        <begin position="103"/>
        <end position="116"/>
    </location>
</feature>
<evidence type="ECO:0000313" key="5">
    <source>
        <dbReference type="Proteomes" id="UP000593567"/>
    </source>
</evidence>
<dbReference type="OrthoDB" id="10258062at2759"/>
<reference evidence="4" key="1">
    <citation type="submission" date="2020-06" db="EMBL/GenBank/DDBJ databases">
        <title>Draft genome of Bugula neritina, a colonial animal packing powerful symbionts and potential medicines.</title>
        <authorList>
            <person name="Rayko M."/>
        </authorList>
    </citation>
    <scope>NUCLEOTIDE SEQUENCE [LARGE SCALE GENOMIC DNA]</scope>
    <source>
        <strain evidence="4">Kwan_BN1</strain>
    </source>
</reference>
<dbReference type="InterPro" id="IPR019337">
    <property type="entry name" value="Telomere_length_regulation_dom"/>
</dbReference>
<dbReference type="GO" id="GO:0051879">
    <property type="term" value="F:Hsp90 protein binding"/>
    <property type="evidence" value="ECO:0007669"/>
    <property type="project" value="TreeGrafter"/>
</dbReference>
<feature type="region of interest" description="Disordered" evidence="2">
    <location>
        <begin position="68"/>
        <end position="126"/>
    </location>
</feature>
<dbReference type="InterPro" id="IPR051970">
    <property type="entry name" value="TEL2_Regulation"/>
</dbReference>
<dbReference type="Proteomes" id="UP000593567">
    <property type="component" value="Unassembled WGS sequence"/>
</dbReference>
<dbReference type="GO" id="GO:0042162">
    <property type="term" value="F:telomeric DNA binding"/>
    <property type="evidence" value="ECO:0007669"/>
    <property type="project" value="TreeGrafter"/>
</dbReference>
<evidence type="ECO:0000256" key="1">
    <source>
        <dbReference type="ARBA" id="ARBA00006133"/>
    </source>
</evidence>
<protein>
    <submittedName>
        <fullName evidence="4">TELO2</fullName>
    </submittedName>
</protein>
<evidence type="ECO:0000256" key="2">
    <source>
        <dbReference type="SAM" id="MobiDB-lite"/>
    </source>
</evidence>